<dbReference type="AlphaFoldDB" id="A0AA41PWR6"/>
<organism evidence="2 3">
    <name type="scientific">Yinghuangia soli</name>
    <dbReference type="NCBI Taxonomy" id="2908204"/>
    <lineage>
        <taxon>Bacteria</taxon>
        <taxon>Bacillati</taxon>
        <taxon>Actinomycetota</taxon>
        <taxon>Actinomycetes</taxon>
        <taxon>Kitasatosporales</taxon>
        <taxon>Streptomycetaceae</taxon>
        <taxon>Yinghuangia</taxon>
    </lineage>
</organism>
<name>A0AA41PWR6_9ACTN</name>
<dbReference type="Proteomes" id="UP001165378">
    <property type="component" value="Unassembled WGS sequence"/>
</dbReference>
<proteinExistence type="predicted"/>
<evidence type="ECO:0000313" key="3">
    <source>
        <dbReference type="Proteomes" id="UP001165378"/>
    </source>
</evidence>
<protein>
    <recommendedName>
        <fullName evidence="1">DUF6879 domain-containing protein</fullName>
    </recommendedName>
</protein>
<evidence type="ECO:0000259" key="1">
    <source>
        <dbReference type="Pfam" id="PF21806"/>
    </source>
</evidence>
<evidence type="ECO:0000313" key="2">
    <source>
        <dbReference type="EMBL" id="MCF2527333.1"/>
    </source>
</evidence>
<reference evidence="2" key="1">
    <citation type="submission" date="2022-01" db="EMBL/GenBank/DDBJ databases">
        <title>Genome-Based Taxonomic Classification of the Phylum Actinobacteria.</title>
        <authorList>
            <person name="Gao Y."/>
        </authorList>
    </citation>
    <scope>NUCLEOTIDE SEQUENCE</scope>
    <source>
        <strain evidence="2">KLBMP 8922</strain>
    </source>
</reference>
<keyword evidence="3" id="KW-1185">Reference proteome</keyword>
<feature type="domain" description="DUF6879" evidence="1">
    <location>
        <begin position="2"/>
        <end position="97"/>
    </location>
</feature>
<accession>A0AA41PWR6</accession>
<dbReference type="EMBL" id="JAKFHA010000003">
    <property type="protein sequence ID" value="MCF2527333.1"/>
    <property type="molecule type" value="Genomic_DNA"/>
</dbReference>
<dbReference type="Pfam" id="PF21806">
    <property type="entry name" value="DUF6879"/>
    <property type="match status" value="1"/>
</dbReference>
<dbReference type="InterPro" id="IPR049244">
    <property type="entry name" value="DUF6879"/>
</dbReference>
<gene>
    <name evidence="2" type="ORF">LZ495_08930</name>
</gene>
<sequence>MVSTPVTEYAKFEYAGTPANVRSGESVRWLPRAHARELLLPAIDFWVLDGQRLLLHYFDGDGGWLGHEFSEAPDLVKVYVDAFESLWERGIPHEDFTV</sequence>
<comment type="caution">
    <text evidence="2">The sequence shown here is derived from an EMBL/GenBank/DDBJ whole genome shotgun (WGS) entry which is preliminary data.</text>
</comment>